<dbReference type="GO" id="GO:0005737">
    <property type="term" value="C:cytoplasm"/>
    <property type="evidence" value="ECO:0007669"/>
    <property type="project" value="TreeGrafter"/>
</dbReference>
<organism evidence="4 5">
    <name type="scientific">Dyadobacter frigoris</name>
    <dbReference type="NCBI Taxonomy" id="2576211"/>
    <lineage>
        <taxon>Bacteria</taxon>
        <taxon>Pseudomonadati</taxon>
        <taxon>Bacteroidota</taxon>
        <taxon>Cytophagia</taxon>
        <taxon>Cytophagales</taxon>
        <taxon>Spirosomataceae</taxon>
        <taxon>Dyadobacter</taxon>
    </lineage>
</organism>
<dbReference type="GO" id="GO:0046872">
    <property type="term" value="F:metal ion binding"/>
    <property type="evidence" value="ECO:0007669"/>
    <property type="project" value="UniProtKB-KW"/>
</dbReference>
<dbReference type="Proteomes" id="UP000304900">
    <property type="component" value="Unassembled WGS sequence"/>
</dbReference>
<evidence type="ECO:0000256" key="1">
    <source>
        <dbReference type="ARBA" id="ARBA00022723"/>
    </source>
</evidence>
<comment type="caution">
    <text evidence="4">The sequence shown here is derived from an EMBL/GenBank/DDBJ whole genome shotgun (WGS) entry which is preliminary data.</text>
</comment>
<dbReference type="PANTHER" id="PTHR11845:SF13">
    <property type="entry name" value="5'-DEOXYNUCLEOTIDASE HDDC2"/>
    <property type="match status" value="1"/>
</dbReference>
<dbReference type="OrthoDB" id="9796032at2"/>
<name>A0A4U6CKK2_9BACT</name>
<proteinExistence type="predicted"/>
<dbReference type="RefSeq" id="WP_137344610.1">
    <property type="nucleotide sequence ID" value="NZ_BSQH01000043.1"/>
</dbReference>
<evidence type="ECO:0000259" key="3">
    <source>
        <dbReference type="Pfam" id="PF13023"/>
    </source>
</evidence>
<dbReference type="PANTHER" id="PTHR11845">
    <property type="entry name" value="5'-DEOXYNUCLEOTIDASE HDDC2"/>
    <property type="match status" value="1"/>
</dbReference>
<keyword evidence="5" id="KW-1185">Reference proteome</keyword>
<dbReference type="EMBL" id="SZVO01000038">
    <property type="protein sequence ID" value="TKT84750.1"/>
    <property type="molecule type" value="Genomic_DNA"/>
</dbReference>
<keyword evidence="2" id="KW-0378">Hydrolase</keyword>
<evidence type="ECO:0000313" key="4">
    <source>
        <dbReference type="EMBL" id="TKT84750.1"/>
    </source>
</evidence>
<gene>
    <name evidence="4" type="ORF">FDK13_34765</name>
</gene>
<dbReference type="GO" id="GO:0002953">
    <property type="term" value="F:5'-deoxynucleotidase activity"/>
    <property type="evidence" value="ECO:0007669"/>
    <property type="project" value="InterPro"/>
</dbReference>
<reference evidence="4 5" key="1">
    <citation type="submission" date="2019-05" db="EMBL/GenBank/DDBJ databases">
        <title>Dyadobacter AR-3-8 sp. nov., isolated from arctic soil.</title>
        <authorList>
            <person name="Chaudhary D.K."/>
        </authorList>
    </citation>
    <scope>NUCLEOTIDE SEQUENCE [LARGE SCALE GENOMIC DNA]</scope>
    <source>
        <strain evidence="4 5">AR-3-8</strain>
    </source>
</reference>
<dbReference type="AlphaFoldDB" id="A0A4U6CKK2"/>
<sequence length="104" mass="11692">MCCSLLALVFADQTESGDLDMLKVLKMLLIHDVVEIDCGDTFLYDQQGREQAVLTERDAAARIFGLLPEKIGNEMLALWQEFEERITPEAKYAASMDALQPLLN</sequence>
<dbReference type="InterPro" id="IPR039356">
    <property type="entry name" value="YfbR/HDDC2"/>
</dbReference>
<evidence type="ECO:0000256" key="2">
    <source>
        <dbReference type="ARBA" id="ARBA00022801"/>
    </source>
</evidence>
<dbReference type="SUPFAM" id="SSF109604">
    <property type="entry name" value="HD-domain/PDEase-like"/>
    <property type="match status" value="1"/>
</dbReference>
<dbReference type="Gene3D" id="1.10.3210.10">
    <property type="entry name" value="Hypothetical protein af1432"/>
    <property type="match status" value="1"/>
</dbReference>
<dbReference type="InterPro" id="IPR006674">
    <property type="entry name" value="HD_domain"/>
</dbReference>
<keyword evidence="1" id="KW-0479">Metal-binding</keyword>
<accession>A0A4U6CKK2</accession>
<evidence type="ECO:0000313" key="5">
    <source>
        <dbReference type="Proteomes" id="UP000304900"/>
    </source>
</evidence>
<protein>
    <submittedName>
        <fullName evidence="4">HD domain-containing protein</fullName>
    </submittedName>
</protein>
<feature type="domain" description="HD" evidence="3">
    <location>
        <begin position="4"/>
        <end position="103"/>
    </location>
</feature>
<dbReference type="Pfam" id="PF13023">
    <property type="entry name" value="HD_3"/>
    <property type="match status" value="1"/>
</dbReference>